<keyword evidence="1" id="KW-0812">Transmembrane</keyword>
<reference evidence="3 5" key="1">
    <citation type="journal article" date="2022" name="bioRxiv">
        <title>Prophages regulate Shewanella fidelis 3313 motility and biofilm formation: implications for gut colonization dynamics in Ciona robusta.</title>
        <authorList>
            <person name="Natarajan O."/>
            <person name="Gibboney S.L."/>
            <person name="Young M.N."/>
            <person name="Lim S.J."/>
            <person name="Pluta N."/>
            <person name="Atkinson C.G."/>
            <person name="Leigh B.A."/>
            <person name="Liberti A."/>
            <person name="Kees E.D."/>
            <person name="Breitbart M."/>
            <person name="Gralnick J.A."/>
            <person name="Dishaw L.J."/>
        </authorList>
    </citation>
    <scope>NUCLEOTIDE SEQUENCE [LARGE SCALE GENOMIC DNA]</scope>
    <source>
        <strain evidence="3 5">JG4066</strain>
    </source>
</reference>
<evidence type="ECO:0000313" key="4">
    <source>
        <dbReference type="Proteomes" id="UP001259340"/>
    </source>
</evidence>
<dbReference type="Proteomes" id="UP001259340">
    <property type="component" value="Unassembled WGS sequence"/>
</dbReference>
<dbReference type="EMBL" id="JAPMLE010000001">
    <property type="protein sequence ID" value="MDR8523611.1"/>
    <property type="molecule type" value="Genomic_DNA"/>
</dbReference>
<dbReference type="AlphaFoldDB" id="A0AAW8NM43"/>
<evidence type="ECO:0000313" key="2">
    <source>
        <dbReference type="EMBL" id="MDR8523611.1"/>
    </source>
</evidence>
<comment type="caution">
    <text evidence="2">The sequence shown here is derived from an EMBL/GenBank/DDBJ whole genome shotgun (WGS) entry which is preliminary data.</text>
</comment>
<gene>
    <name evidence="2" type="ORF">OS133_07910</name>
    <name evidence="3" type="ORF">OS134_07805</name>
</gene>
<evidence type="ECO:0000313" key="3">
    <source>
        <dbReference type="EMBL" id="MDW4823954.1"/>
    </source>
</evidence>
<keyword evidence="1" id="KW-0472">Membrane</keyword>
<feature type="transmembrane region" description="Helical" evidence="1">
    <location>
        <begin position="31"/>
        <end position="53"/>
    </location>
</feature>
<accession>A0AAW8NM43</accession>
<proteinExistence type="predicted"/>
<evidence type="ECO:0000256" key="1">
    <source>
        <dbReference type="SAM" id="Phobius"/>
    </source>
</evidence>
<dbReference type="Proteomes" id="UP001271263">
    <property type="component" value="Unassembled WGS sequence"/>
</dbReference>
<dbReference type="RefSeq" id="WP_108946727.1">
    <property type="nucleotide sequence ID" value="NZ_JAPMLA010000001.1"/>
</dbReference>
<reference evidence="2" key="2">
    <citation type="submission" date="2022-11" db="EMBL/GenBank/DDBJ databases">
        <title>Prophages regulate Shewanella fidelis motility and biofilm formation: implications for gut colonization dynamics in Ciona robusta.</title>
        <authorList>
            <person name="Natarajan O."/>
            <person name="Gibboney S.L."/>
            <person name="Young M.N."/>
            <person name="Lim S.J."/>
            <person name="Pluta N."/>
            <person name="Atkinson C.G.F."/>
            <person name="Leigh B.A."/>
            <person name="Liberti A."/>
            <person name="Kees E."/>
            <person name="Breitbart M."/>
            <person name="Gralnick J."/>
            <person name="Dishaw L.J."/>
        </authorList>
    </citation>
    <scope>NUCLEOTIDE SEQUENCE</scope>
    <source>
        <strain evidence="2">3313</strain>
    </source>
</reference>
<protein>
    <submittedName>
        <fullName evidence="2">Uncharacterized protein</fullName>
    </submittedName>
</protein>
<keyword evidence="1" id="KW-1133">Transmembrane helix</keyword>
<sequence>MEPNRTSVKEIELDAELAELVSELNRKRLKLFMFVIGILAGLAAGFYGARWLYQLLIPAA</sequence>
<evidence type="ECO:0000313" key="5">
    <source>
        <dbReference type="Proteomes" id="UP001271263"/>
    </source>
</evidence>
<keyword evidence="5" id="KW-1185">Reference proteome</keyword>
<dbReference type="EMBL" id="JAPMLD010000002">
    <property type="protein sequence ID" value="MDW4823954.1"/>
    <property type="molecule type" value="Genomic_DNA"/>
</dbReference>
<name>A0AAW8NM43_9GAMM</name>
<organism evidence="2 4">
    <name type="scientific">Shewanella fidelis</name>
    <dbReference type="NCBI Taxonomy" id="173509"/>
    <lineage>
        <taxon>Bacteria</taxon>
        <taxon>Pseudomonadati</taxon>
        <taxon>Pseudomonadota</taxon>
        <taxon>Gammaproteobacteria</taxon>
        <taxon>Alteromonadales</taxon>
        <taxon>Shewanellaceae</taxon>
        <taxon>Shewanella</taxon>
    </lineage>
</organism>